<dbReference type="Gene3D" id="3.40.50.300">
    <property type="entry name" value="P-loop containing nucleotide triphosphate hydrolases"/>
    <property type="match status" value="1"/>
</dbReference>
<reference evidence="1" key="1">
    <citation type="submission" date="2021-06" db="EMBL/GenBank/DDBJ databases">
        <authorList>
            <person name="Kallberg Y."/>
            <person name="Tangrot J."/>
            <person name="Rosling A."/>
        </authorList>
    </citation>
    <scope>NUCLEOTIDE SEQUENCE</scope>
    <source>
        <strain evidence="1">FL966</strain>
    </source>
</reference>
<dbReference type="AlphaFoldDB" id="A0A9N9HRN6"/>
<gene>
    <name evidence="1" type="ORF">CPELLU_LOCUS11912</name>
</gene>
<sequence>MVRMVQYLNSLVTTSNLGIDASVPDSHPCQKHDDELQDDLQDYIELINKLQHHTRCSSSYCLHINHADEQYCQFGYSKEIVEHIFICNNGWHANVDLKPVLSTYAALQYISKYASKSELHSEAFSKILNQILCNSNSNDSLLAIFQRLLLHTVAEHDISAQETCHLLLGIPLYYSSYQFVSLNFNKNASRVLCSAGNKDEFSINNNIGKTFLIVDGANVKVKTSYAFGYNLYLSTIVLNVKNFVPKSSSSCPPIYNIEDEFNDKEDEQRRHSNLNIEDVLTSLQRAHYIAATVDHNNIEPLRIIIIGTAETRKSYLIKAVVARLNVLAKNHGVKNKLSVLLLVPTEVAAYNIHRMTIYSALFIPVNCTNFDLNSECLKQLQNKLQDVKYFIIDEKSMSVILISDFGQLLPVLNDPIYISTLQHNSLSNNGIIVYKQFLETLTTWLTNLSRVDNSEFLDATHILPRKTDIDKVNFNKLKALNCFVAKINAHHAMGGCEASKADSNTAKGLEPYLLLARNAYKAPSCLSSVLLVKFEDYSGPLIIIIEDKRLAIMIHKSQGLMLAKSKIDLGKREYAAGLSFVAVS</sequence>
<proteinExistence type="predicted"/>
<dbReference type="Proteomes" id="UP000789759">
    <property type="component" value="Unassembled WGS sequence"/>
</dbReference>
<dbReference type="OrthoDB" id="5578775at2759"/>
<name>A0A9N9HRN6_9GLOM</name>
<comment type="caution">
    <text evidence="1">The sequence shown here is derived from an EMBL/GenBank/DDBJ whole genome shotgun (WGS) entry which is preliminary data.</text>
</comment>
<dbReference type="EMBL" id="CAJVQA010010962">
    <property type="protein sequence ID" value="CAG8702715.1"/>
    <property type="molecule type" value="Genomic_DNA"/>
</dbReference>
<dbReference type="InterPro" id="IPR027417">
    <property type="entry name" value="P-loop_NTPase"/>
</dbReference>
<protein>
    <submittedName>
        <fullName evidence="1">14888_t:CDS:1</fullName>
    </submittedName>
</protein>
<dbReference type="InterPro" id="IPR051055">
    <property type="entry name" value="PIF1_helicase"/>
</dbReference>
<dbReference type="PANTHER" id="PTHR47642:SF5">
    <property type="entry name" value="ATP-DEPENDENT DNA HELICASE"/>
    <property type="match status" value="1"/>
</dbReference>
<accession>A0A9N9HRN6</accession>
<organism evidence="1 2">
    <name type="scientific">Cetraspora pellucida</name>
    <dbReference type="NCBI Taxonomy" id="1433469"/>
    <lineage>
        <taxon>Eukaryota</taxon>
        <taxon>Fungi</taxon>
        <taxon>Fungi incertae sedis</taxon>
        <taxon>Mucoromycota</taxon>
        <taxon>Glomeromycotina</taxon>
        <taxon>Glomeromycetes</taxon>
        <taxon>Diversisporales</taxon>
        <taxon>Gigasporaceae</taxon>
        <taxon>Cetraspora</taxon>
    </lineage>
</organism>
<keyword evidence="2" id="KW-1185">Reference proteome</keyword>
<dbReference type="SUPFAM" id="SSF52540">
    <property type="entry name" value="P-loop containing nucleoside triphosphate hydrolases"/>
    <property type="match status" value="1"/>
</dbReference>
<dbReference type="PANTHER" id="PTHR47642">
    <property type="entry name" value="ATP-DEPENDENT DNA HELICASE"/>
    <property type="match status" value="1"/>
</dbReference>
<evidence type="ECO:0000313" key="1">
    <source>
        <dbReference type="EMBL" id="CAG8702715.1"/>
    </source>
</evidence>
<evidence type="ECO:0000313" key="2">
    <source>
        <dbReference type="Proteomes" id="UP000789759"/>
    </source>
</evidence>